<protein>
    <submittedName>
        <fullName evidence="2">Uncharacterized protein</fullName>
    </submittedName>
</protein>
<dbReference type="AlphaFoldDB" id="A0A0B0DEL1"/>
<feature type="transmembrane region" description="Helical" evidence="1">
    <location>
        <begin position="52"/>
        <end position="72"/>
    </location>
</feature>
<keyword evidence="1" id="KW-0472">Membrane</keyword>
<evidence type="ECO:0000313" key="3">
    <source>
        <dbReference type="Proteomes" id="UP000030664"/>
    </source>
</evidence>
<reference evidence="2 3" key="1">
    <citation type="submission" date="2014-09" db="EMBL/GenBank/DDBJ databases">
        <title>High-quality draft genome sequence of Kocuria marina SO9-6, an actinobacterium isolated from a copper mine.</title>
        <authorList>
            <person name="Castro D.B."/>
            <person name="Pereira L.B."/>
            <person name="Silva M.V."/>
            <person name="Silva B.P."/>
            <person name="Zanardi B.R."/>
            <person name="Carlos C."/>
            <person name="Belgini D.R."/>
            <person name="Limache E.G."/>
            <person name="Lacerda G.V."/>
            <person name="Nery M.B."/>
            <person name="Gomes M.B."/>
            <person name="Souza S."/>
            <person name="Silva T.M."/>
            <person name="Rodrigues V.D."/>
            <person name="Paulino L.C."/>
            <person name="Vicentini R."/>
            <person name="Ferraz L.F."/>
            <person name="Ottoboni L.M."/>
        </authorList>
    </citation>
    <scope>NUCLEOTIDE SEQUENCE [LARGE SCALE GENOMIC DNA]</scope>
    <source>
        <strain evidence="2 3">SO9-6</strain>
    </source>
</reference>
<dbReference type="RefSeq" id="WP_035965135.1">
    <property type="nucleotide sequence ID" value="NZ_JROM01000048.1"/>
</dbReference>
<evidence type="ECO:0000313" key="2">
    <source>
        <dbReference type="EMBL" id="KHE73709.1"/>
    </source>
</evidence>
<gene>
    <name evidence="2" type="ORF">AS25_11150</name>
</gene>
<organism evidence="2 3">
    <name type="scientific">Kocuria marina</name>
    <dbReference type="NCBI Taxonomy" id="223184"/>
    <lineage>
        <taxon>Bacteria</taxon>
        <taxon>Bacillati</taxon>
        <taxon>Actinomycetota</taxon>
        <taxon>Actinomycetes</taxon>
        <taxon>Micrococcales</taxon>
        <taxon>Micrococcaceae</taxon>
        <taxon>Kocuria</taxon>
    </lineage>
</organism>
<feature type="transmembrane region" description="Helical" evidence="1">
    <location>
        <begin position="7"/>
        <end position="32"/>
    </location>
</feature>
<sequence length="81" mass="8109">MKDTLAAVSVIVAIAGAILLTVSLAVLGWTSWLAPQLGAGDALGGGLLMGTLGPLWVIGLPLVVAGVAGWWLSGGTRRRAC</sequence>
<dbReference type="STRING" id="223184.AS25_11150"/>
<proteinExistence type="predicted"/>
<evidence type="ECO:0000256" key="1">
    <source>
        <dbReference type="SAM" id="Phobius"/>
    </source>
</evidence>
<keyword evidence="1" id="KW-0812">Transmembrane</keyword>
<dbReference type="Proteomes" id="UP000030664">
    <property type="component" value="Unassembled WGS sequence"/>
</dbReference>
<dbReference type="EMBL" id="JROM01000048">
    <property type="protein sequence ID" value="KHE73709.1"/>
    <property type="molecule type" value="Genomic_DNA"/>
</dbReference>
<accession>A0A0B0DEL1</accession>
<comment type="caution">
    <text evidence="2">The sequence shown here is derived from an EMBL/GenBank/DDBJ whole genome shotgun (WGS) entry which is preliminary data.</text>
</comment>
<keyword evidence="1" id="KW-1133">Transmembrane helix</keyword>
<name>A0A0B0DEL1_9MICC</name>